<evidence type="ECO:0000256" key="1">
    <source>
        <dbReference type="SAM" id="MobiDB-lite"/>
    </source>
</evidence>
<sequence>MSQETHLAEFPHNSFSPSSFIEQPSFFNSGSTVNRPNTVQLWKEVAKRYQQIIEKDIKLQFPSHSVAAHISLQSGCSNSVENNRIDNSHSLPPSAFSVAYEKQESLNPTACRNERKDAETFPKIVEVFSLNPSMPVGHFQDHVTVMIAPNGTIAESVVGESLENNVRKQNETFCNRNFQERSFPDNNNKFMQASSQGFARQTSLYDANFQMNQCSAVTDDYIDIKIGENEANTVSLSEANSFFNEMYNGYRSEVNSAKKEDIRNAHAIVSTNKVNVLEQVHFDVTAKIKRKRRRRKTIFGLRRSKKRCLIGDVNFLKEKDQHERDTINNKSVQFECYGSPGYANMNTNNISIPEESKKNQPKQSQGKIGDNGNSSKHGDEEHTTTPVSGQTELKCTGLGTIESDHDHSFCSGKISLLHGNDTRQNKILDLKAKLAKQEQELQSLNQRKDLEDSEREDCESHVGPNEAGLEMTVSAFIEDETMFDFSHQTGFMKLWDQTMENDEDINFGKIEDLKDIFQKVIKSFTILDTKLYPTERIVDYGHHQKRNDKSIFAYVDNRIEDVASKDEFLLQLGLMRI</sequence>
<comment type="caution">
    <text evidence="2">The sequence shown here is derived from an EMBL/GenBank/DDBJ whole genome shotgun (WGS) entry which is preliminary data.</text>
</comment>
<evidence type="ECO:0000313" key="2">
    <source>
        <dbReference type="EMBL" id="KAJ7379491.1"/>
    </source>
</evidence>
<dbReference type="AlphaFoldDB" id="A0A9W9ZDG2"/>
<keyword evidence="3" id="KW-1185">Reference proteome</keyword>
<name>A0A9W9ZDG2_9CNID</name>
<dbReference type="Proteomes" id="UP001163046">
    <property type="component" value="Unassembled WGS sequence"/>
</dbReference>
<feature type="region of interest" description="Disordered" evidence="1">
    <location>
        <begin position="345"/>
        <end position="391"/>
    </location>
</feature>
<feature type="compositionally biased region" description="Polar residues" evidence="1">
    <location>
        <begin position="361"/>
        <end position="375"/>
    </location>
</feature>
<evidence type="ECO:0000313" key="3">
    <source>
        <dbReference type="Proteomes" id="UP001163046"/>
    </source>
</evidence>
<reference evidence="2" key="1">
    <citation type="submission" date="2023-01" db="EMBL/GenBank/DDBJ databases">
        <title>Genome assembly of the deep-sea coral Lophelia pertusa.</title>
        <authorList>
            <person name="Herrera S."/>
            <person name="Cordes E."/>
        </authorList>
    </citation>
    <scope>NUCLEOTIDE SEQUENCE</scope>
    <source>
        <strain evidence="2">USNM1676648</strain>
        <tissue evidence="2">Polyp</tissue>
    </source>
</reference>
<proteinExistence type="predicted"/>
<organism evidence="2 3">
    <name type="scientific">Desmophyllum pertusum</name>
    <dbReference type="NCBI Taxonomy" id="174260"/>
    <lineage>
        <taxon>Eukaryota</taxon>
        <taxon>Metazoa</taxon>
        <taxon>Cnidaria</taxon>
        <taxon>Anthozoa</taxon>
        <taxon>Hexacorallia</taxon>
        <taxon>Scleractinia</taxon>
        <taxon>Caryophylliina</taxon>
        <taxon>Caryophylliidae</taxon>
        <taxon>Desmophyllum</taxon>
    </lineage>
</organism>
<accession>A0A9W9ZDG2</accession>
<gene>
    <name evidence="2" type="ORF">OS493_015275</name>
</gene>
<feature type="region of interest" description="Disordered" evidence="1">
    <location>
        <begin position="443"/>
        <end position="464"/>
    </location>
</feature>
<dbReference type="OrthoDB" id="5984333at2759"/>
<protein>
    <submittedName>
        <fullName evidence="2">Uncharacterized protein</fullName>
    </submittedName>
</protein>
<dbReference type="EMBL" id="MU826357">
    <property type="protein sequence ID" value="KAJ7379491.1"/>
    <property type="molecule type" value="Genomic_DNA"/>
</dbReference>